<evidence type="ECO:0000313" key="21">
    <source>
        <dbReference type="EMBL" id="CAL5002771.1"/>
    </source>
</evidence>
<dbReference type="InterPro" id="IPR000823">
    <property type="entry name" value="Peroxidase_pln"/>
</dbReference>
<evidence type="ECO:0000259" key="20">
    <source>
        <dbReference type="PROSITE" id="PS50873"/>
    </source>
</evidence>
<dbReference type="EMBL" id="OZ075136">
    <property type="protein sequence ID" value="CAL5002771.1"/>
    <property type="molecule type" value="Genomic_DNA"/>
</dbReference>
<evidence type="ECO:0000256" key="2">
    <source>
        <dbReference type="ARBA" id="ARBA00004613"/>
    </source>
</evidence>
<dbReference type="PRINTS" id="PR00461">
    <property type="entry name" value="PLPEROXIDASE"/>
</dbReference>
<keyword evidence="6 16" id="KW-0479">Metal-binding</keyword>
<feature type="binding site" evidence="16">
    <location>
        <position position="142"/>
    </location>
    <ligand>
        <name>Ca(2+)</name>
        <dbReference type="ChEBI" id="CHEBI:29108"/>
        <label>1</label>
    </ligand>
</feature>
<keyword evidence="12" id="KW-0873">Pyrrolidone carboxylic acid</keyword>
<keyword evidence="13 19" id="KW-0376">Hydrogen peroxide</keyword>
<feature type="binding site" evidence="16">
    <location>
        <position position="140"/>
    </location>
    <ligand>
        <name>Ca(2+)</name>
        <dbReference type="ChEBI" id="CHEBI:29108"/>
        <label>1</label>
    </ligand>
</feature>
<gene>
    <name evidence="21" type="ORF">URODEC1_LOCUS66109</name>
</gene>
<keyword evidence="11" id="KW-0325">Glycoprotein</keyword>
<evidence type="ECO:0000256" key="10">
    <source>
        <dbReference type="ARBA" id="ARBA00023157"/>
    </source>
</evidence>
<feature type="disulfide bond" evidence="18">
    <location>
        <begin position="192"/>
        <end position="402"/>
    </location>
</feature>
<evidence type="ECO:0000256" key="12">
    <source>
        <dbReference type="ARBA" id="ARBA00023283"/>
    </source>
</evidence>
<comment type="catalytic activity">
    <reaction evidence="1 19">
        <text>2 a phenolic donor + H2O2 = 2 a phenolic radical donor + 2 H2O</text>
        <dbReference type="Rhea" id="RHEA:56136"/>
        <dbReference type="ChEBI" id="CHEBI:15377"/>
        <dbReference type="ChEBI" id="CHEBI:16240"/>
        <dbReference type="ChEBI" id="CHEBI:139520"/>
        <dbReference type="ChEBI" id="CHEBI:139521"/>
        <dbReference type="EC" id="1.11.1.7"/>
    </reaction>
</comment>
<feature type="binding site" evidence="16">
    <location>
        <position position="265"/>
    </location>
    <ligand>
        <name>Ca(2+)</name>
        <dbReference type="ChEBI" id="CHEBI:29108"/>
        <label>2</label>
    </ligand>
</feature>
<comment type="function">
    <text evidence="19">Removal of H(2)O(2), oxidation of toxic reductants, biosynthesis and degradation of lignin, suberization, auxin catabolism, response to environmental stresses such as wounding, pathogen attack and oxidative stress.</text>
</comment>
<dbReference type="EC" id="1.11.1.7" evidence="19"/>
<dbReference type="InterPro" id="IPR010255">
    <property type="entry name" value="Haem_peroxidase_sf"/>
</dbReference>
<feature type="binding site" description="axial binding residue" evidence="16">
    <location>
        <position position="264"/>
    </location>
    <ligand>
        <name>heme b</name>
        <dbReference type="ChEBI" id="CHEBI:60344"/>
    </ligand>
    <ligandPart>
        <name>Fe</name>
        <dbReference type="ChEBI" id="CHEBI:18248"/>
    </ligandPart>
</feature>
<evidence type="ECO:0000256" key="11">
    <source>
        <dbReference type="ARBA" id="ARBA00023180"/>
    </source>
</evidence>
<reference evidence="22" key="1">
    <citation type="submission" date="2024-06" db="EMBL/GenBank/DDBJ databases">
        <authorList>
            <person name="Ryan C."/>
        </authorList>
    </citation>
    <scope>NUCLEOTIDE SEQUENCE [LARGE SCALE GENOMIC DNA]</scope>
</reference>
<keyword evidence="4 19" id="KW-0575">Peroxidase</keyword>
<dbReference type="InterPro" id="IPR019793">
    <property type="entry name" value="Peroxidases_heam-ligand_BS"/>
</dbReference>
<comment type="subcellular location">
    <subcellularLocation>
        <location evidence="2 19">Secreted</location>
    </subcellularLocation>
</comment>
<dbReference type="AlphaFoldDB" id="A0ABC9BP28"/>
<comment type="cofactor">
    <cofactor evidence="16 19">
        <name>Ca(2+)</name>
        <dbReference type="ChEBI" id="CHEBI:29108"/>
    </cofactor>
    <text evidence="16 19">Binds 2 calcium ions per subunit.</text>
</comment>
<evidence type="ECO:0000256" key="9">
    <source>
        <dbReference type="ARBA" id="ARBA00023004"/>
    </source>
</evidence>
<dbReference type="FunFam" id="1.10.420.10:FF:000001">
    <property type="entry name" value="Peroxidase"/>
    <property type="match status" value="1"/>
</dbReference>
<feature type="binding site" evidence="16">
    <location>
        <position position="159"/>
    </location>
    <ligand>
        <name>Ca(2+)</name>
        <dbReference type="ChEBI" id="CHEBI:29108"/>
        <label>1</label>
    </ligand>
</feature>
<evidence type="ECO:0000256" key="3">
    <source>
        <dbReference type="ARBA" id="ARBA00006873"/>
    </source>
</evidence>
<comment type="similarity">
    <text evidence="3">Belongs to the peroxidase family. Ascorbate peroxidase subfamily.</text>
</comment>
<dbReference type="GO" id="GO:0005576">
    <property type="term" value="C:extracellular region"/>
    <property type="evidence" value="ECO:0007669"/>
    <property type="project" value="UniProtKB-SubCell"/>
</dbReference>
<organism evidence="21 22">
    <name type="scientific">Urochloa decumbens</name>
    <dbReference type="NCBI Taxonomy" id="240449"/>
    <lineage>
        <taxon>Eukaryota</taxon>
        <taxon>Viridiplantae</taxon>
        <taxon>Streptophyta</taxon>
        <taxon>Embryophyta</taxon>
        <taxon>Tracheophyta</taxon>
        <taxon>Spermatophyta</taxon>
        <taxon>Magnoliopsida</taxon>
        <taxon>Liliopsida</taxon>
        <taxon>Poales</taxon>
        <taxon>Poaceae</taxon>
        <taxon>PACMAD clade</taxon>
        <taxon>Panicoideae</taxon>
        <taxon>Panicodae</taxon>
        <taxon>Paniceae</taxon>
        <taxon>Melinidinae</taxon>
        <taxon>Urochloa</taxon>
    </lineage>
</organism>
<evidence type="ECO:0000313" key="22">
    <source>
        <dbReference type="Proteomes" id="UP001497457"/>
    </source>
</evidence>
<feature type="disulfide bond" evidence="18">
    <location>
        <begin position="271"/>
        <end position="302"/>
    </location>
</feature>
<keyword evidence="10 18" id="KW-1015">Disulfide bond</keyword>
<protein>
    <recommendedName>
        <fullName evidence="19">Peroxidase</fullName>
        <ecNumber evidence="19">1.11.1.7</ecNumber>
    </recommendedName>
</protein>
<dbReference type="GO" id="GO:0020037">
    <property type="term" value="F:heme binding"/>
    <property type="evidence" value="ECO:0007669"/>
    <property type="project" value="UniProtKB-UniRule"/>
</dbReference>
<keyword evidence="19" id="KW-0964">Secreted</keyword>
<dbReference type="Gene3D" id="1.10.420.10">
    <property type="entry name" value="Peroxidase, domain 2"/>
    <property type="match status" value="1"/>
</dbReference>
<keyword evidence="7 16" id="KW-0106">Calcium</keyword>
<keyword evidence="9 16" id="KW-0408">Iron</keyword>
<name>A0ABC9BP28_9POAL</name>
<feature type="binding site" evidence="16">
    <location>
        <position position="144"/>
    </location>
    <ligand>
        <name>Ca(2+)</name>
        <dbReference type="ChEBI" id="CHEBI:29108"/>
        <label>1</label>
    </ligand>
</feature>
<dbReference type="GO" id="GO:0042744">
    <property type="term" value="P:hydrogen peroxide catabolic process"/>
    <property type="evidence" value="ECO:0007669"/>
    <property type="project" value="UniProtKB-KW"/>
</dbReference>
<dbReference type="PANTHER" id="PTHR31388">
    <property type="entry name" value="PEROXIDASE 72-RELATED"/>
    <property type="match status" value="1"/>
</dbReference>
<feature type="disulfide bond" evidence="18">
    <location>
        <begin position="105"/>
        <end position="186"/>
    </location>
</feature>
<evidence type="ECO:0000256" key="4">
    <source>
        <dbReference type="ARBA" id="ARBA00022559"/>
    </source>
</evidence>
<dbReference type="PANTHER" id="PTHR31388:SF28">
    <property type="entry name" value="PEROXIDASE 40"/>
    <property type="match status" value="1"/>
</dbReference>
<evidence type="ECO:0000256" key="14">
    <source>
        <dbReference type="PIRSR" id="PIRSR600823-1"/>
    </source>
</evidence>
<feature type="binding site" evidence="15">
    <location>
        <position position="234"/>
    </location>
    <ligand>
        <name>substrate</name>
    </ligand>
</feature>
<evidence type="ECO:0000256" key="5">
    <source>
        <dbReference type="ARBA" id="ARBA00022617"/>
    </source>
</evidence>
<dbReference type="PRINTS" id="PR00458">
    <property type="entry name" value="PEROXIDASE"/>
</dbReference>
<dbReference type="GO" id="GO:0006979">
    <property type="term" value="P:response to oxidative stress"/>
    <property type="evidence" value="ECO:0007669"/>
    <property type="project" value="UniProtKB-UniRule"/>
</dbReference>
<dbReference type="GO" id="GO:0140825">
    <property type="term" value="F:lactoperoxidase activity"/>
    <property type="evidence" value="ECO:0007669"/>
    <property type="project" value="UniProtKB-EC"/>
</dbReference>
<dbReference type="SUPFAM" id="SSF48113">
    <property type="entry name" value="Heme-dependent peroxidases"/>
    <property type="match status" value="1"/>
</dbReference>
<evidence type="ECO:0000256" key="8">
    <source>
        <dbReference type="ARBA" id="ARBA00023002"/>
    </source>
</evidence>
<dbReference type="InterPro" id="IPR019794">
    <property type="entry name" value="Peroxidases_AS"/>
</dbReference>
<feature type="binding site" evidence="16">
    <location>
        <position position="322"/>
    </location>
    <ligand>
        <name>Ca(2+)</name>
        <dbReference type="ChEBI" id="CHEBI:29108"/>
        <label>2</label>
    </ligand>
</feature>
<dbReference type="CDD" id="cd00693">
    <property type="entry name" value="secretory_peroxidase"/>
    <property type="match status" value="1"/>
</dbReference>
<evidence type="ECO:0000256" key="17">
    <source>
        <dbReference type="PIRSR" id="PIRSR600823-4"/>
    </source>
</evidence>
<evidence type="ECO:0000256" key="16">
    <source>
        <dbReference type="PIRSR" id="PIRSR600823-3"/>
    </source>
</evidence>
<accession>A0ABC9BP28</accession>
<dbReference type="InterPro" id="IPR033905">
    <property type="entry name" value="Secretory_peroxidase"/>
</dbReference>
<comment type="similarity">
    <text evidence="19">Belongs to the peroxidase family. Classical plant (class III) peroxidase subfamily.</text>
</comment>
<dbReference type="FunFam" id="1.10.520.10:FF:000001">
    <property type="entry name" value="Peroxidase"/>
    <property type="match status" value="1"/>
</dbReference>
<evidence type="ECO:0000256" key="7">
    <source>
        <dbReference type="ARBA" id="ARBA00022837"/>
    </source>
</evidence>
<dbReference type="PROSITE" id="PS50873">
    <property type="entry name" value="PEROXIDASE_4"/>
    <property type="match status" value="1"/>
</dbReference>
<dbReference type="PROSITE" id="PS00436">
    <property type="entry name" value="PEROXIDASE_2"/>
    <property type="match status" value="1"/>
</dbReference>
<evidence type="ECO:0000256" key="13">
    <source>
        <dbReference type="ARBA" id="ARBA00023324"/>
    </source>
</evidence>
<sequence length="409" mass="41807">MQRSMKPSRTRLWLLASAEQNPGIEFPYMAYSTTTTTVALQVAGLLLALTAAAASANMMSGPAAPVNKSCVTGRAGAAVSIGYGGARASAGAGVSLGAGAYHATCPQAEEIVRAGVERAVAADPRMAASLLRLHFHDCFVNGCDGSVLLDDKPPFFIGEKTAVPNANSLRGFEVVDAIKAELERECPETVSCADLLAIAARDSVVVSGGPTWEVEAGRKDSRTASLQGANANLPAPTSGVATLIQKFRNVGLSAKDMVALSGAHTIGKARCTSFSARLVSGAGVSFSTAADMGFLQSLQQLCSGSAGSALAHLDLATPATFDNQYYINLLSGDGLLPSDQALASPLGADMPGGSDDVDVAGLVAAYALDASVFFQDFAESMHQMGRLARGGGGGNGEVRVNCRVVNSAS</sequence>
<dbReference type="Pfam" id="PF00141">
    <property type="entry name" value="peroxidase"/>
    <property type="match status" value="1"/>
</dbReference>
<evidence type="ECO:0000256" key="6">
    <source>
        <dbReference type="ARBA" id="ARBA00022723"/>
    </source>
</evidence>
<keyword evidence="22" id="KW-1185">Reference proteome</keyword>
<dbReference type="Gene3D" id="1.10.520.10">
    <property type="match status" value="1"/>
</dbReference>
<dbReference type="Proteomes" id="UP001497457">
    <property type="component" value="Chromosome 26rd"/>
</dbReference>
<keyword evidence="5 19" id="KW-0349">Heme</keyword>
<dbReference type="PROSITE" id="PS00435">
    <property type="entry name" value="PEROXIDASE_1"/>
    <property type="match status" value="1"/>
</dbReference>
<feature type="site" description="Transition state stabilizer" evidence="17">
    <location>
        <position position="132"/>
    </location>
</feature>
<dbReference type="GO" id="GO:0046872">
    <property type="term" value="F:metal ion binding"/>
    <property type="evidence" value="ECO:0007669"/>
    <property type="project" value="UniProtKB-UniRule"/>
</dbReference>
<keyword evidence="8 19" id="KW-0560">Oxidoreductase</keyword>
<feature type="active site" description="Proton acceptor" evidence="14">
    <location>
        <position position="136"/>
    </location>
</feature>
<feature type="binding site" evidence="16">
    <location>
        <position position="146"/>
    </location>
    <ligand>
        <name>Ca(2+)</name>
        <dbReference type="ChEBI" id="CHEBI:29108"/>
        <label>1</label>
    </ligand>
</feature>
<feature type="binding site" evidence="16">
    <location>
        <position position="314"/>
    </location>
    <ligand>
        <name>Ca(2+)</name>
        <dbReference type="ChEBI" id="CHEBI:29108"/>
        <label>2</label>
    </ligand>
</feature>
<reference evidence="21 22" key="2">
    <citation type="submission" date="2024-10" db="EMBL/GenBank/DDBJ databases">
        <authorList>
            <person name="Ryan C."/>
        </authorList>
    </citation>
    <scope>NUCLEOTIDE SEQUENCE [LARGE SCALE GENOMIC DNA]</scope>
</reference>
<feature type="disulfide bond" evidence="18">
    <location>
        <begin position="138"/>
        <end position="143"/>
    </location>
</feature>
<dbReference type="InterPro" id="IPR002016">
    <property type="entry name" value="Haem_peroxidase"/>
</dbReference>
<evidence type="ECO:0000256" key="15">
    <source>
        <dbReference type="PIRSR" id="PIRSR600823-2"/>
    </source>
</evidence>
<feature type="binding site" evidence="16">
    <location>
        <position position="317"/>
    </location>
    <ligand>
        <name>Ca(2+)</name>
        <dbReference type="ChEBI" id="CHEBI:29108"/>
        <label>2</label>
    </ligand>
</feature>
<feature type="binding site" evidence="16">
    <location>
        <position position="137"/>
    </location>
    <ligand>
        <name>Ca(2+)</name>
        <dbReference type="ChEBI" id="CHEBI:29108"/>
        <label>1</label>
    </ligand>
</feature>
<evidence type="ECO:0000256" key="18">
    <source>
        <dbReference type="PIRSR" id="PIRSR600823-5"/>
    </source>
</evidence>
<evidence type="ECO:0000256" key="1">
    <source>
        <dbReference type="ARBA" id="ARBA00000189"/>
    </source>
</evidence>
<comment type="cofactor">
    <cofactor evidence="16 19">
        <name>heme b</name>
        <dbReference type="ChEBI" id="CHEBI:60344"/>
    </cofactor>
    <text evidence="16 19">Binds 1 heme b (iron(II)-protoporphyrin IX) group per subunit.</text>
</comment>
<feature type="domain" description="Plant heme peroxidase family profile" evidence="20">
    <location>
        <begin position="95"/>
        <end position="406"/>
    </location>
</feature>
<proteinExistence type="inferred from homology"/>
<evidence type="ECO:0000256" key="19">
    <source>
        <dbReference type="RuleBase" id="RU362060"/>
    </source>
</evidence>